<organism evidence="2">
    <name type="scientific">Mesocestoides corti</name>
    <name type="common">Flatworm</name>
    <dbReference type="NCBI Taxonomy" id="53468"/>
    <lineage>
        <taxon>Eukaryota</taxon>
        <taxon>Metazoa</taxon>
        <taxon>Spiralia</taxon>
        <taxon>Lophotrochozoa</taxon>
        <taxon>Platyhelminthes</taxon>
        <taxon>Cestoda</taxon>
        <taxon>Eucestoda</taxon>
        <taxon>Cyclophyllidea</taxon>
        <taxon>Mesocestoididae</taxon>
        <taxon>Mesocestoides</taxon>
    </lineage>
</organism>
<proteinExistence type="predicted"/>
<evidence type="ECO:0000259" key="1">
    <source>
        <dbReference type="Pfam" id="PF21233"/>
    </source>
</evidence>
<feature type="domain" description="RIOX1/NO66-like C-terminal winged helix" evidence="1">
    <location>
        <begin position="41"/>
        <end position="154"/>
    </location>
</feature>
<reference evidence="2" key="1">
    <citation type="submission" date="2019-11" db="UniProtKB">
        <authorList>
            <consortium name="WormBaseParasite"/>
        </authorList>
    </citation>
    <scope>IDENTIFICATION</scope>
</reference>
<name>A0A5K3ERV7_MESCO</name>
<dbReference type="Gene3D" id="3.90.930.40">
    <property type="match status" value="1"/>
</dbReference>
<dbReference type="InterPro" id="IPR049043">
    <property type="entry name" value="WHD_RIOX1"/>
</dbReference>
<dbReference type="AlphaFoldDB" id="A0A5K3ERV7"/>
<sequence length="170" mass="18750">MRAPALHESESCGHVSRQGEVWLDPNQTISEDADLEEVDVPPSRPQQEGRVALGVELEPETPIRLVRQTAACISVCGSRFRIFHALYNSLDIRDTNETHYLELSSENLQAVKAILDAYPASIEICDLPGSSIDSKMVLANSLYETGLIITTQPLPPCPWDASSSEDIEME</sequence>
<dbReference type="WBParaSite" id="MCU_002603-RA">
    <property type="protein sequence ID" value="MCU_002603-RA"/>
    <property type="gene ID" value="MCU_002603"/>
</dbReference>
<dbReference type="Pfam" id="PF21233">
    <property type="entry name" value="WHD_RIOX1"/>
    <property type="match status" value="1"/>
</dbReference>
<evidence type="ECO:0000313" key="2">
    <source>
        <dbReference type="WBParaSite" id="MCU_002603-RA"/>
    </source>
</evidence>
<accession>A0A5K3ERV7</accession>
<protein>
    <submittedName>
        <fullName evidence="2">PB1 domain-containing protein</fullName>
    </submittedName>
</protein>